<reference evidence="3 4" key="1">
    <citation type="submission" date="2012-02" db="EMBL/GenBank/DDBJ databases">
        <title>Shotgun genome sequence of Phaeospirillum photometricum DSM 122.</title>
        <authorList>
            <person name="Duquesne K."/>
            <person name="Sturgis J."/>
        </authorList>
    </citation>
    <scope>NUCLEOTIDE SEQUENCE [LARGE SCALE GENOMIC DNA]</scope>
    <source>
        <strain evidence="4">DSM122</strain>
    </source>
</reference>
<dbReference type="Proteomes" id="UP000033220">
    <property type="component" value="Chromosome DSM 122"/>
</dbReference>
<dbReference type="EMBL" id="HE663493">
    <property type="protein sequence ID" value="CCG07727.1"/>
    <property type="molecule type" value="Genomic_DNA"/>
</dbReference>
<dbReference type="PANTHER" id="PTHR46118:SF4">
    <property type="entry name" value="PROTEIN ABHD11"/>
    <property type="match status" value="1"/>
</dbReference>
<gene>
    <name evidence="3" type="ORF">RSPPHO_01101</name>
</gene>
<dbReference type="InterPro" id="IPR000073">
    <property type="entry name" value="AB_hydrolase_1"/>
</dbReference>
<evidence type="ECO:0000259" key="2">
    <source>
        <dbReference type="Pfam" id="PF12697"/>
    </source>
</evidence>
<keyword evidence="1 3" id="KW-0378">Hydrolase</keyword>
<dbReference type="PATRIC" id="fig|1150469.3.peg.1252"/>
<dbReference type="InterPro" id="IPR029058">
    <property type="entry name" value="AB_hydrolase_fold"/>
</dbReference>
<dbReference type="AlphaFoldDB" id="H6SS48"/>
<dbReference type="Gene3D" id="3.40.50.1820">
    <property type="entry name" value="alpha/beta hydrolase"/>
    <property type="match status" value="1"/>
</dbReference>
<dbReference type="SUPFAM" id="SSF53474">
    <property type="entry name" value="alpha/beta-Hydrolases"/>
    <property type="match status" value="1"/>
</dbReference>
<feature type="domain" description="AB hydrolase-1" evidence="2">
    <location>
        <begin position="61"/>
        <end position="295"/>
    </location>
</feature>
<dbReference type="KEGG" id="rpm:RSPPHO_01101"/>
<dbReference type="eggNOG" id="COG0596">
    <property type="taxonomic scope" value="Bacteria"/>
</dbReference>
<organism evidence="3 4">
    <name type="scientific">Pararhodospirillum photometricum DSM 122</name>
    <dbReference type="NCBI Taxonomy" id="1150469"/>
    <lineage>
        <taxon>Bacteria</taxon>
        <taxon>Pseudomonadati</taxon>
        <taxon>Pseudomonadota</taxon>
        <taxon>Alphaproteobacteria</taxon>
        <taxon>Rhodospirillales</taxon>
        <taxon>Rhodospirillaceae</taxon>
        <taxon>Pararhodospirillum</taxon>
    </lineage>
</organism>
<dbReference type="PANTHER" id="PTHR46118">
    <property type="entry name" value="PROTEIN ABHD11"/>
    <property type="match status" value="1"/>
</dbReference>
<dbReference type="HOGENOM" id="CLU_020336_53_1_5"/>
<evidence type="ECO:0000313" key="4">
    <source>
        <dbReference type="Proteomes" id="UP000033220"/>
    </source>
</evidence>
<evidence type="ECO:0000313" key="3">
    <source>
        <dbReference type="EMBL" id="CCG07727.1"/>
    </source>
</evidence>
<name>H6SS48_PARPM</name>
<dbReference type="STRING" id="1150469.RSPPHO_01101"/>
<dbReference type="Pfam" id="PF12697">
    <property type="entry name" value="Abhydrolase_6"/>
    <property type="match status" value="1"/>
</dbReference>
<accession>H6SS48</accession>
<dbReference type="GO" id="GO:0016787">
    <property type="term" value="F:hydrolase activity"/>
    <property type="evidence" value="ECO:0007669"/>
    <property type="project" value="UniProtKB-KW"/>
</dbReference>
<evidence type="ECO:0000256" key="1">
    <source>
        <dbReference type="ARBA" id="ARBA00022801"/>
    </source>
</evidence>
<keyword evidence="4" id="KW-1185">Reference proteome</keyword>
<proteinExistence type="predicted"/>
<sequence>MRQGQQKGSLPPHGAVWLHVARSPRGVLYLRRAGPAASGRGPVVSEPLTLAATRLGHGRPVVILHGLFGRGRNWRAIAGRLQDLASLHLLDARNHGDSPWSDVMTYPALAGDVAAYIEAHGLERPVVIGHSMGGKTAMTLALTRPTLVGALGVIDISPGVSPGRATLDAVIAALQALPVDLPSREAANTLLAPSLPDPALRAFLLQNLGREDGGWRWHLNLPALRAAVPALSGFPDVGDQAAWPGPTLVVRGERSDYVPDSDRDALRRLFPTARVVTVKNAGHWVHAEQPETVVQVLRGFLERG</sequence>
<protein>
    <submittedName>
        <fullName evidence="3">Alpha/beta hydrolase fold</fullName>
    </submittedName>
</protein>